<dbReference type="InterPro" id="IPR008030">
    <property type="entry name" value="NmrA-like"/>
</dbReference>
<evidence type="ECO:0000256" key="1">
    <source>
        <dbReference type="ARBA" id="ARBA00005725"/>
    </source>
</evidence>
<dbReference type="Proteomes" id="UP000240883">
    <property type="component" value="Unassembled WGS sequence"/>
</dbReference>
<dbReference type="Gene3D" id="3.40.50.720">
    <property type="entry name" value="NAD(P)-binding Rossmann-like Domain"/>
    <property type="match status" value="1"/>
</dbReference>
<gene>
    <name evidence="5" type="ORF">BS50DRAFT_572651</name>
</gene>
<protein>
    <submittedName>
        <fullName evidence="5">NAD(P)-binding protein</fullName>
    </submittedName>
</protein>
<keyword evidence="6" id="KW-1185">Reference proteome</keyword>
<proteinExistence type="inferred from homology"/>
<dbReference type="OrthoDB" id="10000533at2759"/>
<dbReference type="InterPro" id="IPR051609">
    <property type="entry name" value="NmrA/Isoflavone_reductase-like"/>
</dbReference>
<evidence type="ECO:0000256" key="3">
    <source>
        <dbReference type="ARBA" id="ARBA00023002"/>
    </source>
</evidence>
<evidence type="ECO:0000313" key="6">
    <source>
        <dbReference type="Proteomes" id="UP000240883"/>
    </source>
</evidence>
<reference evidence="5 6" key="1">
    <citation type="journal article" date="2018" name="Front. Microbiol.">
        <title>Genome-Wide Analysis of Corynespora cassiicola Leaf Fall Disease Putative Effectors.</title>
        <authorList>
            <person name="Lopez D."/>
            <person name="Ribeiro S."/>
            <person name="Label P."/>
            <person name="Fumanal B."/>
            <person name="Venisse J.S."/>
            <person name="Kohler A."/>
            <person name="de Oliveira R.R."/>
            <person name="Labutti K."/>
            <person name="Lipzen A."/>
            <person name="Lail K."/>
            <person name="Bauer D."/>
            <person name="Ohm R.A."/>
            <person name="Barry K.W."/>
            <person name="Spatafora J."/>
            <person name="Grigoriev I.V."/>
            <person name="Martin F.M."/>
            <person name="Pujade-Renaud V."/>
        </authorList>
    </citation>
    <scope>NUCLEOTIDE SEQUENCE [LARGE SCALE GENOMIC DNA]</scope>
    <source>
        <strain evidence="5 6">Philippines</strain>
    </source>
</reference>
<evidence type="ECO:0000259" key="4">
    <source>
        <dbReference type="Pfam" id="PF05368"/>
    </source>
</evidence>
<dbReference type="GO" id="GO:0016491">
    <property type="term" value="F:oxidoreductase activity"/>
    <property type="evidence" value="ECO:0007669"/>
    <property type="project" value="UniProtKB-KW"/>
</dbReference>
<accession>A0A2T2NQ75</accession>
<dbReference type="InterPro" id="IPR036291">
    <property type="entry name" value="NAD(P)-bd_dom_sf"/>
</dbReference>
<dbReference type="SUPFAM" id="SSF51735">
    <property type="entry name" value="NAD(P)-binding Rossmann-fold domains"/>
    <property type="match status" value="1"/>
</dbReference>
<organism evidence="5 6">
    <name type="scientific">Corynespora cassiicola Philippines</name>
    <dbReference type="NCBI Taxonomy" id="1448308"/>
    <lineage>
        <taxon>Eukaryota</taxon>
        <taxon>Fungi</taxon>
        <taxon>Dikarya</taxon>
        <taxon>Ascomycota</taxon>
        <taxon>Pezizomycotina</taxon>
        <taxon>Dothideomycetes</taxon>
        <taxon>Pleosporomycetidae</taxon>
        <taxon>Pleosporales</taxon>
        <taxon>Corynesporascaceae</taxon>
        <taxon>Corynespora</taxon>
    </lineage>
</organism>
<evidence type="ECO:0000313" key="5">
    <source>
        <dbReference type="EMBL" id="PSN67553.1"/>
    </source>
</evidence>
<comment type="similarity">
    <text evidence="1">Belongs to the NmrA-type oxidoreductase family. Isoflavone reductase subfamily.</text>
</comment>
<keyword evidence="2" id="KW-0521">NADP</keyword>
<dbReference type="AlphaFoldDB" id="A0A2T2NQ75"/>
<dbReference type="PANTHER" id="PTHR47706">
    <property type="entry name" value="NMRA-LIKE FAMILY PROTEIN"/>
    <property type="match status" value="1"/>
</dbReference>
<dbReference type="STRING" id="1448308.A0A2T2NQ75"/>
<feature type="domain" description="NmrA-like" evidence="4">
    <location>
        <begin position="3"/>
        <end position="268"/>
    </location>
</feature>
<evidence type="ECO:0000256" key="2">
    <source>
        <dbReference type="ARBA" id="ARBA00022857"/>
    </source>
</evidence>
<dbReference type="PANTHER" id="PTHR47706:SF4">
    <property type="entry name" value="NMRA-LIKE DOMAIN-CONTAINING PROTEIN"/>
    <property type="match status" value="1"/>
</dbReference>
<name>A0A2T2NQ75_CORCC</name>
<dbReference type="Pfam" id="PF05368">
    <property type="entry name" value="NmrA"/>
    <property type="match status" value="1"/>
</dbReference>
<keyword evidence="3" id="KW-0560">Oxidoreductase</keyword>
<sequence>MVRIAVAGGTGSVASNLLYTTIRSGKHDITIFTRGNPPANKQPGVDYKTVDYNNRAELAESLRGFHTCLSFIVAHLDPNGTNQRNLIDACVDVGVKRFAPSEWFIKAPNQIPWYDSKEPIAQYLAEINKDKQVLEYCLFQPSQFMDFFMHPYDETPGDLYTFPIWIDPSTRHAIVFEGADDIPVVLTAARDMDSMVALALDDPRPWPIIGGIQGTRTTHREILALAKEVRGGEWTVEHVSREAIERVELPTKWVPLMTNKHIVAEEEEIENRSRTVVAIIARSILSGAWDVSREWNDRFPNYKPLGLEEYIRKAWEGKS</sequence>
<dbReference type="EMBL" id="KZ678134">
    <property type="protein sequence ID" value="PSN67553.1"/>
    <property type="molecule type" value="Genomic_DNA"/>
</dbReference>